<dbReference type="OrthoDB" id="581471at2"/>
<dbReference type="Proteomes" id="UP000004474">
    <property type="component" value="Unassembled WGS sequence"/>
</dbReference>
<dbReference type="PATRIC" id="fig|1210046.3.peg.2669"/>
<gene>
    <name evidence="2" type="ORF">B277_13904</name>
    <name evidence="3" type="ORF">CWN80_08835</name>
</gene>
<feature type="domain" description="Aminoglycoside phosphotransferase" evidence="1">
    <location>
        <begin position="174"/>
        <end position="346"/>
    </location>
</feature>
<dbReference type="Pfam" id="PF01636">
    <property type="entry name" value="APH"/>
    <property type="match status" value="1"/>
</dbReference>
<evidence type="ECO:0000313" key="2">
    <source>
        <dbReference type="EMBL" id="EKA60256.1"/>
    </source>
</evidence>
<evidence type="ECO:0000313" key="4">
    <source>
        <dbReference type="Proteomes" id="UP000004474"/>
    </source>
</evidence>
<dbReference type="InterPro" id="IPR011009">
    <property type="entry name" value="Kinase-like_dom_sf"/>
</dbReference>
<accession>K1DZV1</accession>
<reference evidence="3 5" key="1">
    <citation type="journal article" date="2009" name="Int. J. Syst. Evol. Microbiol.">
        <title>Janibacter hoylei sp. nov., Bacillus isronensis sp. nov. and Bacillus aryabhattai sp. nov., isolated from cryotubes used for collecting air from the upper atmosphere.</title>
        <authorList>
            <person name="Shivaji S."/>
            <person name="Chaturvedi P."/>
            <person name="Begum Z."/>
            <person name="Pindi P.K."/>
            <person name="Manorama R."/>
            <person name="Padmanaban D.A."/>
            <person name="Shouche Y.S."/>
            <person name="Pawar S."/>
            <person name="Vaishampayan P."/>
            <person name="Dutt C.B."/>
            <person name="Datta G.N."/>
            <person name="Manchanda R.K."/>
            <person name="Rao U.R."/>
            <person name="Bhargava P.M."/>
            <person name="Narlikar J.V."/>
        </authorList>
    </citation>
    <scope>NUCLEOTIDE SEQUENCE [LARGE SCALE GENOMIC DNA]</scope>
    <source>
        <strain evidence="3 5">PVAS-1</strain>
    </source>
</reference>
<reference evidence="2 4" key="2">
    <citation type="journal article" date="2012" name="J. Bacteriol.">
        <title>Genome Sequence of Janibacter hoylei MTCC8307, Isolated from the Stratospheric Air.</title>
        <authorList>
            <person name="Pawar S.P."/>
            <person name="Dhotre D.P."/>
            <person name="Shetty S.A."/>
            <person name="Chowdhury S.P."/>
            <person name="Chaudhari B.L."/>
            <person name="Shouche Y.S."/>
        </authorList>
    </citation>
    <scope>NUCLEOTIDE SEQUENCE [LARGE SCALE GENOMIC DNA]</scope>
    <source>
        <strain evidence="2 4">PVAS-1</strain>
    </source>
</reference>
<dbReference type="Gene3D" id="3.90.1200.10">
    <property type="match status" value="1"/>
</dbReference>
<dbReference type="eggNOG" id="COG2334">
    <property type="taxonomic scope" value="Bacteria"/>
</dbReference>
<proteinExistence type="predicted"/>
<reference evidence="3" key="3">
    <citation type="submission" date="2017-11" db="EMBL/GenBank/DDBJ databases">
        <authorList>
            <person name="Seuylemezian A."/>
            <person name="Cooper K."/>
            <person name="Vaishampayan P."/>
        </authorList>
    </citation>
    <scope>NUCLEOTIDE SEQUENCE</scope>
    <source>
        <strain evidence="3">PVAS-1</strain>
    </source>
</reference>
<dbReference type="Proteomes" id="UP000288711">
    <property type="component" value="Unassembled WGS sequence"/>
</dbReference>
<dbReference type="SUPFAM" id="SSF56112">
    <property type="entry name" value="Protein kinase-like (PK-like)"/>
    <property type="match status" value="1"/>
</dbReference>
<dbReference type="InterPro" id="IPR002575">
    <property type="entry name" value="Aminoglycoside_PTrfase"/>
</dbReference>
<evidence type="ECO:0000313" key="3">
    <source>
        <dbReference type="EMBL" id="RWU83822.1"/>
    </source>
</evidence>
<dbReference type="AlphaFoldDB" id="K1DZV1"/>
<dbReference type="STRING" id="1210046.B277_13904"/>
<protein>
    <recommendedName>
        <fullName evidence="1">Aminoglycoside phosphotransferase domain-containing protein</fullName>
    </recommendedName>
</protein>
<dbReference type="EMBL" id="ALWX01000068">
    <property type="protein sequence ID" value="EKA60256.1"/>
    <property type="molecule type" value="Genomic_DNA"/>
</dbReference>
<evidence type="ECO:0000259" key="1">
    <source>
        <dbReference type="Pfam" id="PF01636"/>
    </source>
</evidence>
<name>K1DZV1_9MICO</name>
<organism evidence="2 4">
    <name type="scientific">Janibacter hoylei PVAS-1</name>
    <dbReference type="NCBI Taxonomy" id="1210046"/>
    <lineage>
        <taxon>Bacteria</taxon>
        <taxon>Bacillati</taxon>
        <taxon>Actinomycetota</taxon>
        <taxon>Actinomycetes</taxon>
        <taxon>Micrococcales</taxon>
        <taxon>Intrasporangiaceae</taxon>
        <taxon>Janibacter</taxon>
    </lineage>
</organism>
<comment type="caution">
    <text evidence="2">The sequence shown here is derived from an EMBL/GenBank/DDBJ whole genome shotgun (WGS) entry which is preliminary data.</text>
</comment>
<keyword evidence="5" id="KW-1185">Reference proteome</keyword>
<evidence type="ECO:0000313" key="5">
    <source>
        <dbReference type="Proteomes" id="UP000288711"/>
    </source>
</evidence>
<sequence>MPASSTTPSGHATKGVSPVLSAAEAHERLVVADLGLPGLPGLLEPAVLAEQLGGPTTRSYLRYKPGTSAVALLDVAGRPVIAHAWGNAAPDKRGKALRHVTPGEVLLDAPEVGLLVVDARTDRRLPALRRLVRTGDLADWLSGAGHPVATDASPQTLAHKPARRWVGRLPRAEGAGHVVLRAYARRGYDDALAAHARVRPDHAPSLRLPRVLATHRRGLIALEHLPGRTLDSDVSVAAVRRLGACLGELHATGRADVAPERAMDGPGVDALAPVLGAHVDLVHHVAEVARGSLRTGPGALLHGDLSLDQVVADGHDLGLIDLDRVRLGNPLDDVASLLAAAALTRLATPGAEGAAGLVARLREPLLAGHASTWSGPATDDLGPRTALALLSRAAEPFRSGHPRWPDLTADLIALAAEQAGLQVAA</sequence>
<dbReference type="EMBL" id="PIPF01000007">
    <property type="protein sequence ID" value="RWU83822.1"/>
    <property type="molecule type" value="Genomic_DNA"/>
</dbReference>